<dbReference type="PANTHER" id="PTHR14226">
    <property type="entry name" value="NEUROPATHY TARGET ESTERASE/SWISS CHEESE D.MELANOGASTER"/>
    <property type="match status" value="1"/>
</dbReference>
<feature type="active site" description="Nucleophile" evidence="4">
    <location>
        <position position="49"/>
    </location>
</feature>
<protein>
    <submittedName>
        <fullName evidence="6">NTE family protein</fullName>
    </submittedName>
</protein>
<evidence type="ECO:0000256" key="3">
    <source>
        <dbReference type="ARBA" id="ARBA00023098"/>
    </source>
</evidence>
<comment type="caution">
    <text evidence="6">The sequence shown here is derived from an EMBL/GenBank/DDBJ whole genome shotgun (WGS) entry which is preliminary data.</text>
</comment>
<proteinExistence type="predicted"/>
<evidence type="ECO:0000256" key="4">
    <source>
        <dbReference type="PROSITE-ProRule" id="PRU01161"/>
    </source>
</evidence>
<gene>
    <name evidence="6" type="ORF">DES45_106250</name>
</gene>
<feature type="domain" description="PNPLA" evidence="5">
    <location>
        <begin position="15"/>
        <end position="214"/>
    </location>
</feature>
<keyword evidence="7" id="KW-1185">Reference proteome</keyword>
<evidence type="ECO:0000256" key="2">
    <source>
        <dbReference type="ARBA" id="ARBA00022963"/>
    </source>
</evidence>
<sequence>MPKSATRRSPVPIDLALQGGGAHGAFTWGVLDRLLEETWLSFDGISGTSAGAMNAAVLVDGFVKDGPDGARAALEHFWRRVSDAALLSPFRRTPLDILLGRWSLDNSPAFVAYDILARVVSPYDLNVMKENNPLREILEATVDFGRLTRASIKLFVTATNVQTGQGRVFHNEAITADVLLASACLPFLFQAIEIEDEPYWDGGYSGNPTIAPLVNECGADDIVLVQVNPVERLGTPRSAREIANRINEVSFNATLLKELKMIALLRQVANPGNCEGALWAKMRVHRIASAAMTELGYSSKLNAEWDFLCHLRDEGRRSAEGFLKDHARHLGRQSSLDLDALLEE</sequence>
<dbReference type="GO" id="GO:0016042">
    <property type="term" value="P:lipid catabolic process"/>
    <property type="evidence" value="ECO:0007669"/>
    <property type="project" value="UniProtKB-UniRule"/>
</dbReference>
<feature type="short sequence motif" description="GXGXXG" evidence="4">
    <location>
        <begin position="19"/>
        <end position="24"/>
    </location>
</feature>
<feature type="active site" description="Proton acceptor" evidence="4">
    <location>
        <position position="201"/>
    </location>
</feature>
<reference evidence="6 7" key="1">
    <citation type="submission" date="2018-07" db="EMBL/GenBank/DDBJ databases">
        <title>Genomic Encyclopedia of Type Strains, Phase IV (KMG-IV): sequencing the most valuable type-strain genomes for metagenomic binning, comparative biology and taxonomic classification.</title>
        <authorList>
            <person name="Goeker M."/>
        </authorList>
    </citation>
    <scope>NUCLEOTIDE SEQUENCE [LARGE SCALE GENOMIC DNA]</scope>
    <source>
        <strain evidence="6 7">DSM 14364</strain>
    </source>
</reference>
<dbReference type="InterPro" id="IPR050301">
    <property type="entry name" value="NTE"/>
</dbReference>
<dbReference type="Gene3D" id="3.40.1090.10">
    <property type="entry name" value="Cytosolic phospholipase A2 catalytic domain"/>
    <property type="match status" value="2"/>
</dbReference>
<keyword evidence="3 4" id="KW-0443">Lipid metabolism</keyword>
<evidence type="ECO:0000256" key="1">
    <source>
        <dbReference type="ARBA" id="ARBA00022801"/>
    </source>
</evidence>
<dbReference type="Proteomes" id="UP000254925">
    <property type="component" value="Unassembled WGS sequence"/>
</dbReference>
<dbReference type="RefSeq" id="WP_114771159.1">
    <property type="nucleotide sequence ID" value="NZ_QQBB01000006.1"/>
</dbReference>
<dbReference type="InterPro" id="IPR016035">
    <property type="entry name" value="Acyl_Trfase/lysoPLipase"/>
</dbReference>
<dbReference type="PROSITE" id="PS51635">
    <property type="entry name" value="PNPLA"/>
    <property type="match status" value="1"/>
</dbReference>
<dbReference type="Pfam" id="PF01734">
    <property type="entry name" value="Patatin"/>
    <property type="match status" value="1"/>
</dbReference>
<feature type="short sequence motif" description="GXSXG" evidence="4">
    <location>
        <begin position="47"/>
        <end position="51"/>
    </location>
</feature>
<dbReference type="OrthoDB" id="9807112at2"/>
<evidence type="ECO:0000259" key="5">
    <source>
        <dbReference type="PROSITE" id="PS51635"/>
    </source>
</evidence>
<dbReference type="SUPFAM" id="SSF52151">
    <property type="entry name" value="FabD/lysophospholipase-like"/>
    <property type="match status" value="1"/>
</dbReference>
<dbReference type="GO" id="GO:0016787">
    <property type="term" value="F:hydrolase activity"/>
    <property type="evidence" value="ECO:0007669"/>
    <property type="project" value="UniProtKB-UniRule"/>
</dbReference>
<dbReference type="PANTHER" id="PTHR14226:SF78">
    <property type="entry name" value="SLR0060 PROTEIN"/>
    <property type="match status" value="1"/>
</dbReference>
<accession>A0A370HJS3</accession>
<dbReference type="InterPro" id="IPR002641">
    <property type="entry name" value="PNPLA_dom"/>
</dbReference>
<evidence type="ECO:0000313" key="6">
    <source>
        <dbReference type="EMBL" id="RDI57936.1"/>
    </source>
</evidence>
<keyword evidence="2 4" id="KW-0442">Lipid degradation</keyword>
<feature type="short sequence motif" description="DGA/G" evidence="4">
    <location>
        <begin position="201"/>
        <end position="203"/>
    </location>
</feature>
<name>A0A370HJS3_9HYPH</name>
<dbReference type="AlphaFoldDB" id="A0A370HJS3"/>
<keyword evidence="1 4" id="KW-0378">Hydrolase</keyword>
<dbReference type="EMBL" id="QQBB01000006">
    <property type="protein sequence ID" value="RDI57936.1"/>
    <property type="molecule type" value="Genomic_DNA"/>
</dbReference>
<evidence type="ECO:0000313" key="7">
    <source>
        <dbReference type="Proteomes" id="UP000254925"/>
    </source>
</evidence>
<organism evidence="6 7">
    <name type="scientific">Microvirga subterranea</name>
    <dbReference type="NCBI Taxonomy" id="186651"/>
    <lineage>
        <taxon>Bacteria</taxon>
        <taxon>Pseudomonadati</taxon>
        <taxon>Pseudomonadota</taxon>
        <taxon>Alphaproteobacteria</taxon>
        <taxon>Hyphomicrobiales</taxon>
        <taxon>Methylobacteriaceae</taxon>
        <taxon>Microvirga</taxon>
    </lineage>
</organism>